<dbReference type="AlphaFoldDB" id="A0A7W5DWZ0"/>
<accession>A0A7W5DWZ0</accession>
<dbReference type="EMBL" id="JACHXU010000005">
    <property type="protein sequence ID" value="MBB3206073.1"/>
    <property type="molecule type" value="Genomic_DNA"/>
</dbReference>
<comment type="caution">
    <text evidence="1">The sequence shown here is derived from an EMBL/GenBank/DDBJ whole genome shotgun (WGS) entry which is preliminary data.</text>
</comment>
<gene>
    <name evidence="1" type="ORF">FHS27_001881</name>
</gene>
<name>A0A7W5DWZ0_9BACT</name>
<dbReference type="Gene3D" id="1.25.40.10">
    <property type="entry name" value="Tetratricopeptide repeat domain"/>
    <property type="match status" value="1"/>
</dbReference>
<protein>
    <submittedName>
        <fullName evidence="1">Uncharacterized protein</fullName>
    </submittedName>
</protein>
<dbReference type="Proteomes" id="UP000536179">
    <property type="component" value="Unassembled WGS sequence"/>
</dbReference>
<reference evidence="1 2" key="1">
    <citation type="submission" date="2020-08" db="EMBL/GenBank/DDBJ databases">
        <title>Genomic Encyclopedia of Type Strains, Phase III (KMG-III): the genomes of soil and plant-associated and newly described type strains.</title>
        <authorList>
            <person name="Whitman W."/>
        </authorList>
    </citation>
    <scope>NUCLEOTIDE SEQUENCE [LARGE SCALE GENOMIC DNA]</scope>
    <source>
        <strain evidence="1 2">CECT 8075</strain>
    </source>
</reference>
<organism evidence="1 2">
    <name type="scientific">Aporhodopirellula rubra</name>
    <dbReference type="NCBI Taxonomy" id="980271"/>
    <lineage>
        <taxon>Bacteria</taxon>
        <taxon>Pseudomonadati</taxon>
        <taxon>Planctomycetota</taxon>
        <taxon>Planctomycetia</taxon>
        <taxon>Pirellulales</taxon>
        <taxon>Pirellulaceae</taxon>
        <taxon>Aporhodopirellula</taxon>
    </lineage>
</organism>
<sequence length="190" mass="21288">MSATEILRERLTQTPNDSRVRFALVEVLASVSLRRQFGSRQLIHEVDERLNEALSELQPLRSINPKTQLFAVSDVHILHELLSLERLDDDLALERDRLKNAIAIQSSLVDSSPDSMPHRCWRALLYRSLADVNRRQGDEDGEREAISAAVADLKSITPESKTHPFAAQAQQVIDELVDRGKDDASGDGVL</sequence>
<evidence type="ECO:0000313" key="2">
    <source>
        <dbReference type="Proteomes" id="UP000536179"/>
    </source>
</evidence>
<keyword evidence="2" id="KW-1185">Reference proteome</keyword>
<evidence type="ECO:0000313" key="1">
    <source>
        <dbReference type="EMBL" id="MBB3206073.1"/>
    </source>
</evidence>
<dbReference type="InterPro" id="IPR011990">
    <property type="entry name" value="TPR-like_helical_dom_sf"/>
</dbReference>
<proteinExistence type="predicted"/>
<dbReference type="RefSeq" id="WP_184304269.1">
    <property type="nucleotide sequence ID" value="NZ_JACHXU010000005.1"/>
</dbReference>